<sequence length="207" mass="21834">MTDEYPAPPRIAIAHHSGYGHTAVLAEAVAAGARDIDAAADVIAVDRITDDDWDTLDSADAIIFGSPTYMGDVSAAFKIFAEATSSRCVLGTWRDKVAAGFSNSGGMAGDKLHTLMSLAVLASQHHMHWVNLGLVAGWNSTTSSKDDLNRLAFFLGAGAQTDTDLPPEGVHGSDIATCRHLGRRVATVTTQLAAGRLSCTPLRTTER</sequence>
<dbReference type="RefSeq" id="WP_245997121.1">
    <property type="nucleotide sequence ID" value="NZ_QQBC01000002.1"/>
</dbReference>
<accession>A0A370IB15</accession>
<dbReference type="PROSITE" id="PS50902">
    <property type="entry name" value="FLAVODOXIN_LIKE"/>
    <property type="match status" value="1"/>
</dbReference>
<dbReference type="PANTHER" id="PTHR30546:SF23">
    <property type="entry name" value="FLAVOPROTEIN-LIKE PROTEIN YCP4-RELATED"/>
    <property type="match status" value="1"/>
</dbReference>
<dbReference type="STRING" id="1210086.GCA_001613105_00875"/>
<dbReference type="AlphaFoldDB" id="A0A370IB15"/>
<dbReference type="Gene3D" id="3.40.50.360">
    <property type="match status" value="1"/>
</dbReference>
<dbReference type="GO" id="GO:0010181">
    <property type="term" value="F:FMN binding"/>
    <property type="evidence" value="ECO:0007669"/>
    <property type="project" value="InterPro"/>
</dbReference>
<dbReference type="Proteomes" id="UP000254869">
    <property type="component" value="Unassembled WGS sequence"/>
</dbReference>
<dbReference type="InterPro" id="IPR008254">
    <property type="entry name" value="Flavodoxin/NO_synth"/>
</dbReference>
<reference evidence="2 3" key="1">
    <citation type="submission" date="2018-07" db="EMBL/GenBank/DDBJ databases">
        <title>Genomic Encyclopedia of Type Strains, Phase IV (KMG-IV): sequencing the most valuable type-strain genomes for metagenomic binning, comparative biology and taxonomic classification.</title>
        <authorList>
            <person name="Goeker M."/>
        </authorList>
    </citation>
    <scope>NUCLEOTIDE SEQUENCE [LARGE SCALE GENOMIC DNA]</scope>
    <source>
        <strain evidence="2 3">DSM 44290</strain>
    </source>
</reference>
<dbReference type="Pfam" id="PF03358">
    <property type="entry name" value="FMN_red"/>
    <property type="match status" value="1"/>
</dbReference>
<dbReference type="PANTHER" id="PTHR30546">
    <property type="entry name" value="FLAVODOXIN-RELATED PROTEIN WRBA-RELATED"/>
    <property type="match status" value="1"/>
</dbReference>
<gene>
    <name evidence="2" type="ORF">DFR76_102299</name>
</gene>
<dbReference type="GO" id="GO:0003955">
    <property type="term" value="F:NAD(P)H dehydrogenase (quinone) activity"/>
    <property type="evidence" value="ECO:0007669"/>
    <property type="project" value="TreeGrafter"/>
</dbReference>
<dbReference type="EMBL" id="QQBC01000002">
    <property type="protein sequence ID" value="RDI67898.1"/>
    <property type="molecule type" value="Genomic_DNA"/>
</dbReference>
<name>A0A370IB15_9NOCA</name>
<dbReference type="InterPro" id="IPR005025">
    <property type="entry name" value="FMN_Rdtase-like_dom"/>
</dbReference>
<protein>
    <submittedName>
        <fullName evidence="2">Multimeric flavodoxin WrbA</fullName>
    </submittedName>
</protein>
<dbReference type="GO" id="GO:0016020">
    <property type="term" value="C:membrane"/>
    <property type="evidence" value="ECO:0007669"/>
    <property type="project" value="TreeGrafter"/>
</dbReference>
<dbReference type="InterPro" id="IPR029039">
    <property type="entry name" value="Flavoprotein-like_sf"/>
</dbReference>
<comment type="caution">
    <text evidence="2">The sequence shown here is derived from an EMBL/GenBank/DDBJ whole genome shotgun (WGS) entry which is preliminary data.</text>
</comment>
<feature type="domain" description="Flavodoxin-like" evidence="1">
    <location>
        <begin position="11"/>
        <end position="186"/>
    </location>
</feature>
<dbReference type="SUPFAM" id="SSF52218">
    <property type="entry name" value="Flavoproteins"/>
    <property type="match status" value="1"/>
</dbReference>
<evidence type="ECO:0000313" key="2">
    <source>
        <dbReference type="EMBL" id="RDI67898.1"/>
    </source>
</evidence>
<evidence type="ECO:0000259" key="1">
    <source>
        <dbReference type="PROSITE" id="PS50902"/>
    </source>
</evidence>
<evidence type="ECO:0000313" key="3">
    <source>
        <dbReference type="Proteomes" id="UP000254869"/>
    </source>
</evidence>
<proteinExistence type="predicted"/>
<organism evidence="2 3">
    <name type="scientific">Nocardia pseudobrasiliensis</name>
    <dbReference type="NCBI Taxonomy" id="45979"/>
    <lineage>
        <taxon>Bacteria</taxon>
        <taxon>Bacillati</taxon>
        <taxon>Actinomycetota</taxon>
        <taxon>Actinomycetes</taxon>
        <taxon>Mycobacteriales</taxon>
        <taxon>Nocardiaceae</taxon>
        <taxon>Nocardia</taxon>
    </lineage>
</organism>
<keyword evidence="3" id="KW-1185">Reference proteome</keyword>